<comment type="subcellular location">
    <subcellularLocation>
        <location evidence="1">Cytoplasm</location>
    </subcellularLocation>
</comment>
<dbReference type="CDD" id="cd01671">
    <property type="entry name" value="CARD"/>
    <property type="match status" value="1"/>
</dbReference>
<dbReference type="Pfam" id="PF17776">
    <property type="entry name" value="NLRC4_HD2"/>
    <property type="match status" value="1"/>
</dbReference>
<evidence type="ECO:0000256" key="1">
    <source>
        <dbReference type="ARBA" id="ARBA00004496"/>
    </source>
</evidence>
<evidence type="ECO:0000256" key="3">
    <source>
        <dbReference type="ARBA" id="ARBA00022737"/>
    </source>
</evidence>
<evidence type="ECO:0000259" key="9">
    <source>
        <dbReference type="PROSITE" id="PS50837"/>
    </source>
</evidence>
<dbReference type="GO" id="GO:0005524">
    <property type="term" value="F:ATP binding"/>
    <property type="evidence" value="ECO:0007669"/>
    <property type="project" value="UniProtKB-KW"/>
</dbReference>
<protein>
    <submittedName>
        <fullName evidence="11">NACHT, LRR and PYD domains-containing protein 1 homolog</fullName>
    </submittedName>
</protein>
<dbReference type="OrthoDB" id="120976at2759"/>
<dbReference type="InterPro" id="IPR001315">
    <property type="entry name" value="CARD"/>
</dbReference>
<feature type="non-terminal residue" evidence="11">
    <location>
        <position position="854"/>
    </location>
</feature>
<dbReference type="Pfam" id="PF14484">
    <property type="entry name" value="FISNA"/>
    <property type="match status" value="1"/>
</dbReference>
<feature type="domain" description="CARD" evidence="8">
    <location>
        <begin position="1"/>
        <end position="75"/>
    </location>
</feature>
<dbReference type="SMART" id="SM01288">
    <property type="entry name" value="FISNA"/>
    <property type="match status" value="1"/>
</dbReference>
<feature type="domain" description="NACHT" evidence="9">
    <location>
        <begin position="200"/>
        <end position="335"/>
    </location>
</feature>
<keyword evidence="2" id="KW-0963">Cytoplasm</keyword>
<dbReference type="GO" id="GO:0005737">
    <property type="term" value="C:cytoplasm"/>
    <property type="evidence" value="ECO:0007669"/>
    <property type="project" value="UniProtKB-SubCell"/>
</dbReference>
<dbReference type="PANTHER" id="PTHR45690">
    <property type="entry name" value="NACHT, LRR AND PYD DOMAINS-CONTAINING PROTEIN 12"/>
    <property type="match status" value="1"/>
</dbReference>
<dbReference type="InterPro" id="IPR007111">
    <property type="entry name" value="NACHT_NTPase"/>
</dbReference>
<dbReference type="PROSITE" id="PS50837">
    <property type="entry name" value="NACHT"/>
    <property type="match status" value="1"/>
</dbReference>
<dbReference type="GeneID" id="122132328"/>
<dbReference type="AlphaFoldDB" id="A0A8M1KL19"/>
<evidence type="ECO:0000313" key="10">
    <source>
        <dbReference type="Proteomes" id="UP000515152"/>
    </source>
</evidence>
<keyword evidence="4" id="KW-0547">Nucleotide-binding</keyword>
<evidence type="ECO:0000259" key="8">
    <source>
        <dbReference type="PROSITE" id="PS50209"/>
    </source>
</evidence>
<gene>
    <name evidence="11" type="primary">LOC122132328</name>
</gene>
<dbReference type="RefSeq" id="XP_042563063.1">
    <property type="nucleotide sequence ID" value="XM_042707129.1"/>
</dbReference>
<dbReference type="InterPro" id="IPR041075">
    <property type="entry name" value="NOD1/2_WH"/>
</dbReference>
<accession>A0A8M1KL19</accession>
<keyword evidence="3" id="KW-0677">Repeat</keyword>
<dbReference type="Proteomes" id="UP000515152">
    <property type="component" value="Unplaced"/>
</dbReference>
<dbReference type="PANTHER" id="PTHR45690:SF19">
    <property type="entry name" value="NACHT, LRR AND PYD DOMAINS-CONTAINING PROTEIN 3"/>
    <property type="match status" value="1"/>
</dbReference>
<dbReference type="KEGG" id="char:122132328"/>
<evidence type="ECO:0000256" key="5">
    <source>
        <dbReference type="ARBA" id="ARBA00022840"/>
    </source>
</evidence>
<dbReference type="InterPro" id="IPR029495">
    <property type="entry name" value="NACHT-assoc"/>
</dbReference>
<dbReference type="Pfam" id="PF17779">
    <property type="entry name" value="WHD_NOD2"/>
    <property type="match status" value="1"/>
</dbReference>
<sequence>MDIILEKKIILSEILSAETAFILQYVQQNKLITDRDYSALKSLPQNTETVSVEVLDKLRAKGDDACQKFIVLLKQQRVLEQYPRLRDVFSDIRQGPGVSAPATPAQDLGSKINEYKTSICTTYKIMTEYNSLAGENVLLPDRYTELLIVETHRKQREREEELRFRGKHHQQVLKTRASEAHNKITVDQLFKPDDRGDVPKAVILQGHSGYGKSFTAQKIMYEWASGGVFKDLFHLVLHLECKELNEISEAHSLVDLLSYCPDFTSETAEVLKDSKMKVLFLIDGFDELKFSFQNISTVPPKDPFREAPVEATLSALLKGCLLPKCCLLVTTRSTASDKLRKLLSKSQRFTDILGFTDEGVKEYFQRFFREELVAKKTFDCVRTNETLYTACFIPVICWIICTVFREQEEEGMDITKELQTTTSIFVRFVSILLKHHCQDLSQDLSQPETLLRSLGQLAETGLQENQVLFDEKSLLKAFRDPKQAITYNLFLCQIFLKKDVRQESMYSFMHLSFQEFFAALQYLMMENEEEALEKLRELFGTVERFKPVIQFLFGLLNRDIDPHLKKQVRPSIKAYLQKWLLNVVKNHRMHKEGMLHILHCLYELHEEEFVKRAMGVWGEMKFDSIPLTRTDCWVLLYCLQCCPTIRGLKLKECNITAEKLRMLQPALSRCEELGLTVESLSDADVGVLISVLGEGKNLTKLSVDYSSLSPESVKEVLSALSKQMSVGKVRLSLTTITVTTAALCLAFIQNTETCRHLELDVNSPFSTTRSPASLTLSQASGSFTDFINKFCNVTGLRANSHRSPGDCMGVLESFTDWWTLPGLEKVELKVSYLTDSWANWILNLTHTCPTLEEV</sequence>
<keyword evidence="5" id="KW-0067">ATP-binding</keyword>
<keyword evidence="6" id="KW-0832">Ubl conjugation</keyword>
<dbReference type="Pfam" id="PF05729">
    <property type="entry name" value="NACHT"/>
    <property type="match status" value="1"/>
</dbReference>
<evidence type="ECO:0000256" key="4">
    <source>
        <dbReference type="ARBA" id="ARBA00022741"/>
    </source>
</evidence>
<reference evidence="11" key="1">
    <citation type="submission" date="2025-08" db="UniProtKB">
        <authorList>
            <consortium name="RefSeq"/>
        </authorList>
    </citation>
    <scope>IDENTIFICATION</scope>
</reference>
<evidence type="ECO:0000256" key="7">
    <source>
        <dbReference type="ARBA" id="ARBA00023198"/>
    </source>
</evidence>
<dbReference type="GO" id="GO:0042981">
    <property type="term" value="P:regulation of apoptotic process"/>
    <property type="evidence" value="ECO:0007669"/>
    <property type="project" value="InterPro"/>
</dbReference>
<organism evidence="10 11">
    <name type="scientific">Clupea harengus</name>
    <name type="common">Atlantic herring</name>
    <dbReference type="NCBI Taxonomy" id="7950"/>
    <lineage>
        <taxon>Eukaryota</taxon>
        <taxon>Metazoa</taxon>
        <taxon>Chordata</taxon>
        <taxon>Craniata</taxon>
        <taxon>Vertebrata</taxon>
        <taxon>Euteleostomi</taxon>
        <taxon>Actinopterygii</taxon>
        <taxon>Neopterygii</taxon>
        <taxon>Teleostei</taxon>
        <taxon>Clupei</taxon>
        <taxon>Clupeiformes</taxon>
        <taxon>Clupeoidei</taxon>
        <taxon>Clupeidae</taxon>
        <taxon>Clupea</taxon>
    </lineage>
</organism>
<evidence type="ECO:0000256" key="6">
    <source>
        <dbReference type="ARBA" id="ARBA00022843"/>
    </source>
</evidence>
<dbReference type="GO" id="GO:0045087">
    <property type="term" value="P:innate immune response"/>
    <property type="evidence" value="ECO:0007669"/>
    <property type="project" value="UniProtKB-KW"/>
</dbReference>
<keyword evidence="10" id="KW-1185">Reference proteome</keyword>
<evidence type="ECO:0000256" key="2">
    <source>
        <dbReference type="ARBA" id="ARBA00022490"/>
    </source>
</evidence>
<dbReference type="InterPro" id="IPR041267">
    <property type="entry name" value="NLRP_HD2"/>
</dbReference>
<dbReference type="PROSITE" id="PS50209">
    <property type="entry name" value="CARD"/>
    <property type="match status" value="1"/>
</dbReference>
<proteinExistence type="predicted"/>
<evidence type="ECO:0000313" key="11">
    <source>
        <dbReference type="RefSeq" id="XP_042563063.1"/>
    </source>
</evidence>
<dbReference type="InterPro" id="IPR050637">
    <property type="entry name" value="NLRP_innate_immun_reg"/>
</dbReference>
<name>A0A8M1KL19_CLUHA</name>
<keyword evidence="7" id="KW-0395">Inflammatory response</keyword>